<evidence type="ECO:0000313" key="7">
    <source>
        <dbReference type="Proteomes" id="UP000051494"/>
    </source>
</evidence>
<dbReference type="AlphaFoldDB" id="A0A0Q9YQI8"/>
<keyword evidence="2" id="KW-0186">Copper</keyword>
<proteinExistence type="inferred from homology"/>
<evidence type="ECO:0000313" key="5">
    <source>
        <dbReference type="EMBL" id="KRG19108.1"/>
    </source>
</evidence>
<dbReference type="PROSITE" id="PS00087">
    <property type="entry name" value="SOD_CU_ZN_1"/>
    <property type="match status" value="1"/>
</dbReference>
<keyword evidence="7" id="KW-1185">Reference proteome</keyword>
<keyword evidence="3" id="KW-0732">Signal</keyword>
<keyword evidence="2" id="KW-0479">Metal-binding</keyword>
<dbReference type="PANTHER" id="PTHR10003">
    <property type="entry name" value="SUPEROXIDE DISMUTASE CU-ZN -RELATED"/>
    <property type="match status" value="1"/>
</dbReference>
<evidence type="ECO:0000256" key="1">
    <source>
        <dbReference type="ARBA" id="ARBA00010457"/>
    </source>
</evidence>
<dbReference type="PROSITE" id="PS00332">
    <property type="entry name" value="SOD_CU_ZN_2"/>
    <property type="match status" value="1"/>
</dbReference>
<evidence type="ECO:0000256" key="3">
    <source>
        <dbReference type="SAM" id="SignalP"/>
    </source>
</evidence>
<dbReference type="GO" id="GO:0005507">
    <property type="term" value="F:copper ion binding"/>
    <property type="evidence" value="ECO:0007669"/>
    <property type="project" value="InterPro"/>
</dbReference>
<dbReference type="EMBL" id="LKHV02000001">
    <property type="protein sequence ID" value="MCS5709457.1"/>
    <property type="molecule type" value="Genomic_DNA"/>
</dbReference>
<dbReference type="EMBL" id="LKHV01000004">
    <property type="protein sequence ID" value="KRG19108.1"/>
    <property type="molecule type" value="Genomic_DNA"/>
</dbReference>
<comment type="caution">
    <text evidence="5">The sequence shown here is derived from an EMBL/GenBank/DDBJ whole genome shotgun (WGS) entry which is preliminary data.</text>
</comment>
<dbReference type="OrthoDB" id="5431326at2"/>
<dbReference type="EC" id="1.15.1.1" evidence="2"/>
<accession>A0A0Q9YQI8</accession>
<evidence type="ECO:0000256" key="2">
    <source>
        <dbReference type="RuleBase" id="RU000393"/>
    </source>
</evidence>
<sequence length="188" mass="20256">MRQNLIFKAKILLLSTLLSTALLAQQDEKVQDEKIIQIHALNQNKSTQGIGEAIGSVTLKDTPEGMALTIRLKDIPAGEHGFHIHENPSCAFQIQDGKVVSGALAGGHYDPHHTKIHAGPGQKGHLGDLQKLIANQDNIVEQEMIAPDLKIADIMNRAFIIHEKGDNYSDEPLPLGGGGARIACGVIN</sequence>
<comment type="cofactor">
    <cofactor evidence="2">
        <name>Zn(2+)</name>
        <dbReference type="ChEBI" id="CHEBI:29105"/>
    </cofactor>
    <text evidence="2">Binds 1 zinc ion per subunit.</text>
</comment>
<feature type="domain" description="Superoxide dismutase copper/zinc binding" evidence="4">
    <location>
        <begin position="55"/>
        <end position="187"/>
    </location>
</feature>
<dbReference type="SUPFAM" id="SSF49329">
    <property type="entry name" value="Cu,Zn superoxide dismutase-like"/>
    <property type="match status" value="1"/>
</dbReference>
<comment type="catalytic activity">
    <reaction evidence="2">
        <text>2 superoxide + 2 H(+) = H2O2 + O2</text>
        <dbReference type="Rhea" id="RHEA:20696"/>
        <dbReference type="ChEBI" id="CHEBI:15378"/>
        <dbReference type="ChEBI" id="CHEBI:15379"/>
        <dbReference type="ChEBI" id="CHEBI:16240"/>
        <dbReference type="ChEBI" id="CHEBI:18421"/>
        <dbReference type="EC" id="1.15.1.1"/>
    </reaction>
</comment>
<organism evidence="5">
    <name type="scientific">Candidatus Berkiella cookevillensis</name>
    <dbReference type="NCBI Taxonomy" id="437022"/>
    <lineage>
        <taxon>Bacteria</taxon>
        <taxon>Pseudomonadati</taxon>
        <taxon>Pseudomonadota</taxon>
        <taxon>Gammaproteobacteria</taxon>
        <taxon>Candidatus Berkiellales</taxon>
        <taxon>Candidatus Berkiellaceae</taxon>
        <taxon>Candidatus Berkiella</taxon>
    </lineage>
</organism>
<comment type="cofactor">
    <cofactor evidence="2">
        <name>Cu cation</name>
        <dbReference type="ChEBI" id="CHEBI:23378"/>
    </cofactor>
    <text evidence="2">Binds 1 copper ion per subunit.</text>
</comment>
<dbReference type="InterPro" id="IPR018152">
    <property type="entry name" value="SOD_Cu/Zn_BS"/>
</dbReference>
<dbReference type="InterPro" id="IPR001424">
    <property type="entry name" value="SOD_Cu_Zn_dom"/>
</dbReference>
<reference evidence="6" key="3">
    <citation type="submission" date="2021-06" db="EMBL/GenBank/DDBJ databases">
        <title>Genomic Description and Analysis of Intracellular Bacteria, Candidatus Berkiella cookevillensis and Candidatus Berkiella aquae.</title>
        <authorList>
            <person name="Kidane D.T."/>
            <person name="Mehari Y.T."/>
            <person name="Rice F.C."/>
            <person name="Arivett B.A."/>
            <person name="Farone A.L."/>
            <person name="Berk S.G."/>
            <person name="Farone M.B."/>
        </authorList>
    </citation>
    <scope>NUCLEOTIDE SEQUENCE</scope>
    <source>
        <strain evidence="6">CC99</strain>
    </source>
</reference>
<name>A0A0Q9YQI8_9GAMM</name>
<dbReference type="Proteomes" id="UP000051494">
    <property type="component" value="Unassembled WGS sequence"/>
</dbReference>
<evidence type="ECO:0000259" key="4">
    <source>
        <dbReference type="Pfam" id="PF00080"/>
    </source>
</evidence>
<dbReference type="InterPro" id="IPR024134">
    <property type="entry name" value="SOD_Cu/Zn_/chaperone"/>
</dbReference>
<dbReference type="InterPro" id="IPR036423">
    <property type="entry name" value="SOD-like_Cu/Zn_dom_sf"/>
</dbReference>
<reference evidence="6" key="2">
    <citation type="journal article" date="2016" name="Genome Announc.">
        <title>Draft Genome Sequences of Two Novel Amoeba-Resistant Intranuclear Bacteria, 'Candidatus Berkiella cookevillensis' and 'Candidatus Berkiella aquae'.</title>
        <authorList>
            <person name="Mehari Y.T."/>
            <person name="Arivett B.A."/>
            <person name="Farone A.L."/>
            <person name="Gunderson J.H."/>
            <person name="Farone M.B."/>
        </authorList>
    </citation>
    <scope>NUCLEOTIDE SEQUENCE</scope>
    <source>
        <strain evidence="6">CC99</strain>
    </source>
</reference>
<reference evidence="5" key="1">
    <citation type="submission" date="2015-09" db="EMBL/GenBank/DDBJ databases">
        <title>Draft Genome Sequences of Two Novel Amoeba-resistant Intranuclear Bacteria, Candidatus Berkiella cookevillensis and Candidatus Berkiella aquae.</title>
        <authorList>
            <person name="Mehari Y.T."/>
            <person name="Arivett B.A."/>
            <person name="Farone A.L."/>
            <person name="Gunderson J.H."/>
            <person name="Farone M.B."/>
        </authorList>
    </citation>
    <scope>NUCLEOTIDE SEQUENCE [LARGE SCALE GENOMIC DNA]</scope>
    <source>
        <strain evidence="5">CC99</strain>
    </source>
</reference>
<dbReference type="RefSeq" id="WP_077065370.1">
    <property type="nucleotide sequence ID" value="NZ_LKHV02000001.1"/>
</dbReference>
<dbReference type="Pfam" id="PF00080">
    <property type="entry name" value="Sod_Cu"/>
    <property type="match status" value="1"/>
</dbReference>
<comment type="similarity">
    <text evidence="1 2">Belongs to the Cu-Zn superoxide dismutase family.</text>
</comment>
<dbReference type="STRING" id="437022.CC99x_01106"/>
<gene>
    <name evidence="5" type="primary">sodC</name>
    <name evidence="5" type="ORF">CC99x_01106</name>
    <name evidence="6" type="ORF">CC99x_011175</name>
</gene>
<feature type="chain" id="PRO_5043129765" description="Superoxide dismutase [Cu-Zn]" evidence="3">
    <location>
        <begin position="25"/>
        <end position="188"/>
    </location>
</feature>
<dbReference type="PATRIC" id="fig|1590042.3.peg.1120"/>
<keyword evidence="2 5" id="KW-0560">Oxidoreductase</keyword>
<dbReference type="Gene3D" id="2.60.40.200">
    <property type="entry name" value="Superoxide dismutase, copper/zinc binding domain"/>
    <property type="match status" value="1"/>
</dbReference>
<evidence type="ECO:0000313" key="6">
    <source>
        <dbReference type="EMBL" id="MCS5709457.1"/>
    </source>
</evidence>
<comment type="function">
    <text evidence="2">Destroys radicals which are normally produced within the cells and which are toxic to biological systems.</text>
</comment>
<dbReference type="GO" id="GO:0004784">
    <property type="term" value="F:superoxide dismutase activity"/>
    <property type="evidence" value="ECO:0007669"/>
    <property type="project" value="UniProtKB-EC"/>
</dbReference>
<protein>
    <recommendedName>
        <fullName evidence="2">Superoxide dismutase [Cu-Zn]</fullName>
        <ecNumber evidence="2">1.15.1.1</ecNumber>
    </recommendedName>
</protein>
<feature type="signal peptide" evidence="3">
    <location>
        <begin position="1"/>
        <end position="24"/>
    </location>
</feature>
<keyword evidence="2" id="KW-0862">Zinc</keyword>